<keyword evidence="16" id="KW-1185">Reference proteome</keyword>
<proteinExistence type="inferred from homology"/>
<comment type="caution">
    <text evidence="15">The sequence shown here is derived from an EMBL/GenBank/DDBJ whole genome shotgun (WGS) entry which is preliminary data.</text>
</comment>
<dbReference type="GO" id="GO:0004335">
    <property type="term" value="F:galactokinase activity"/>
    <property type="evidence" value="ECO:0007669"/>
    <property type="project" value="UniProtKB-UniRule"/>
</dbReference>
<dbReference type="Proteomes" id="UP000245590">
    <property type="component" value="Unassembled WGS sequence"/>
</dbReference>
<evidence type="ECO:0000256" key="7">
    <source>
        <dbReference type="ARBA" id="ARBA00022840"/>
    </source>
</evidence>
<feature type="domain" description="Galactokinase N-terminal" evidence="14">
    <location>
        <begin position="23"/>
        <end position="71"/>
    </location>
</feature>
<evidence type="ECO:0000256" key="10">
    <source>
        <dbReference type="ARBA" id="ARBA00023277"/>
    </source>
</evidence>
<dbReference type="InterPro" id="IPR006203">
    <property type="entry name" value="GHMP_knse_ATP-bd_CS"/>
</dbReference>
<dbReference type="InterPro" id="IPR019539">
    <property type="entry name" value="GalKase_N"/>
</dbReference>
<dbReference type="GO" id="GO:0006012">
    <property type="term" value="P:galactose metabolic process"/>
    <property type="evidence" value="ECO:0007669"/>
    <property type="project" value="UniProtKB-UniRule"/>
</dbReference>
<keyword evidence="2" id="KW-0963">Cytoplasm</keyword>
<keyword evidence="9" id="KW-0299">Galactose metabolism</keyword>
<keyword evidence="4" id="KW-0479">Metal-binding</keyword>
<dbReference type="PRINTS" id="PR00959">
    <property type="entry name" value="MEVGALKINASE"/>
</dbReference>
<gene>
    <name evidence="15" type="primary">galK</name>
    <name evidence="15" type="ORF">DEO23_03935</name>
</gene>
<dbReference type="EC" id="2.7.1.6" evidence="11"/>
<dbReference type="Gene3D" id="3.30.70.890">
    <property type="entry name" value="GHMP kinase, C-terminal domain"/>
    <property type="match status" value="1"/>
</dbReference>
<feature type="domain" description="GHMP kinase N-terminal" evidence="12">
    <location>
        <begin position="106"/>
        <end position="193"/>
    </location>
</feature>
<dbReference type="InterPro" id="IPR013750">
    <property type="entry name" value="GHMP_kinase_C_dom"/>
</dbReference>
<evidence type="ECO:0000259" key="12">
    <source>
        <dbReference type="Pfam" id="PF00288"/>
    </source>
</evidence>
<sequence length="402" mass="42840">MPSDAVILEAPDRRDTVESTARAFIEAYGYQPDGVWSAPGRVNIIGEHVDYQDGLCLPMAISHRCFVAAARTPTDLVRVRSAQSEIVFEGDASQLEPGNVEGWHAYVTGVLWALRPFISGGEQQGVDLYIDGRVPLGSGLSSSASLECATAEALESLLSLDTTPLERVRAAIAAENDFVGASTGGLDQAASVLCSAGQALLLDCRDFSTTPVPWDLAGQGLALLITDTRAEHSHADGQYSARRRDSERAARTLGVKTLRDVEPSGLEDTLAQIDDEVVRRRARHIVTEIQRVRETYELLGAGSVRENVQRLGELLNASHDSLREDYEVTVPALDVAVEAARTAGAHGSRMVGGGFGGSTIALVEADEAQTVAQAIADAFERDGLGSPEFFLALPEDGAGQDL</sequence>
<dbReference type="InterPro" id="IPR019741">
    <property type="entry name" value="Galactokinase_CS"/>
</dbReference>
<keyword evidence="10" id="KW-0119">Carbohydrate metabolism</keyword>
<dbReference type="FunFam" id="3.30.230.10:FF:000017">
    <property type="entry name" value="Galactokinase"/>
    <property type="match status" value="1"/>
</dbReference>
<dbReference type="Gene3D" id="3.30.230.10">
    <property type="match status" value="1"/>
</dbReference>
<feature type="domain" description="GHMP kinase C-terminal" evidence="13">
    <location>
        <begin position="305"/>
        <end position="380"/>
    </location>
</feature>
<keyword evidence="7" id="KW-0067">ATP-binding</keyword>
<dbReference type="NCBIfam" id="TIGR00131">
    <property type="entry name" value="gal_kin"/>
    <property type="match status" value="1"/>
</dbReference>
<dbReference type="Pfam" id="PF08544">
    <property type="entry name" value="GHMP_kinases_C"/>
    <property type="match status" value="1"/>
</dbReference>
<evidence type="ECO:0000259" key="13">
    <source>
        <dbReference type="Pfam" id="PF08544"/>
    </source>
</evidence>
<dbReference type="PANTHER" id="PTHR10457">
    <property type="entry name" value="MEVALONATE KINASE/GALACTOKINASE"/>
    <property type="match status" value="1"/>
</dbReference>
<evidence type="ECO:0000256" key="2">
    <source>
        <dbReference type="ARBA" id="ARBA00022490"/>
    </source>
</evidence>
<dbReference type="SUPFAM" id="SSF54211">
    <property type="entry name" value="Ribosomal protein S5 domain 2-like"/>
    <property type="match status" value="1"/>
</dbReference>
<dbReference type="InterPro" id="IPR000705">
    <property type="entry name" value="Galactokinase"/>
</dbReference>
<dbReference type="Pfam" id="PF00288">
    <property type="entry name" value="GHMP_kinases_N"/>
    <property type="match status" value="1"/>
</dbReference>
<dbReference type="GO" id="GO:0046872">
    <property type="term" value="F:metal ion binding"/>
    <property type="evidence" value="ECO:0007669"/>
    <property type="project" value="UniProtKB-KW"/>
</dbReference>
<dbReference type="PIRSF" id="PIRSF000530">
    <property type="entry name" value="Galactokinase"/>
    <property type="match status" value="1"/>
</dbReference>
<dbReference type="PROSITE" id="PS00106">
    <property type="entry name" value="GALACTOKINASE"/>
    <property type="match status" value="1"/>
</dbReference>
<dbReference type="FunFam" id="3.30.70.890:FF:000001">
    <property type="entry name" value="Galactokinase"/>
    <property type="match status" value="1"/>
</dbReference>
<evidence type="ECO:0000256" key="6">
    <source>
        <dbReference type="ARBA" id="ARBA00022777"/>
    </source>
</evidence>
<dbReference type="PRINTS" id="PR00473">
    <property type="entry name" value="GALCTOKINASE"/>
</dbReference>
<keyword evidence="8" id="KW-0460">Magnesium</keyword>
<dbReference type="GO" id="GO:0005524">
    <property type="term" value="F:ATP binding"/>
    <property type="evidence" value="ECO:0007669"/>
    <property type="project" value="UniProtKB-UniRule"/>
</dbReference>
<dbReference type="InterPro" id="IPR006204">
    <property type="entry name" value="GHMP_kinase_N_dom"/>
</dbReference>
<keyword evidence="3" id="KW-0808">Transferase</keyword>
<dbReference type="GO" id="GO:0005829">
    <property type="term" value="C:cytosol"/>
    <property type="evidence" value="ECO:0007669"/>
    <property type="project" value="TreeGrafter"/>
</dbReference>
<dbReference type="PROSITE" id="PS00627">
    <property type="entry name" value="GHMP_KINASES_ATP"/>
    <property type="match status" value="1"/>
</dbReference>
<reference evidence="15 16" key="1">
    <citation type="submission" date="2018-05" db="EMBL/GenBank/DDBJ databases">
        <title>Brachybacterium sp. M1HQ-2T, whole genome shotgun sequence.</title>
        <authorList>
            <person name="Tuo L."/>
        </authorList>
    </citation>
    <scope>NUCLEOTIDE SEQUENCE [LARGE SCALE GENOMIC DNA]</scope>
    <source>
        <strain evidence="15 16">M1HQ-2</strain>
    </source>
</reference>
<evidence type="ECO:0000259" key="14">
    <source>
        <dbReference type="Pfam" id="PF10509"/>
    </source>
</evidence>
<dbReference type="AlphaFoldDB" id="A0A2U2RPF7"/>
<dbReference type="InterPro" id="IPR014721">
    <property type="entry name" value="Ribsml_uS5_D2-typ_fold_subgr"/>
</dbReference>
<keyword evidence="6 15" id="KW-0418">Kinase</keyword>
<dbReference type="InterPro" id="IPR036554">
    <property type="entry name" value="GHMP_kinase_C_sf"/>
</dbReference>
<protein>
    <recommendedName>
        <fullName evidence="11">Galactokinase</fullName>
        <ecNumber evidence="11">2.7.1.6</ecNumber>
    </recommendedName>
</protein>
<evidence type="ECO:0000256" key="4">
    <source>
        <dbReference type="ARBA" id="ARBA00022723"/>
    </source>
</evidence>
<dbReference type="SUPFAM" id="SSF55060">
    <property type="entry name" value="GHMP Kinase, C-terminal domain"/>
    <property type="match status" value="1"/>
</dbReference>
<dbReference type="EMBL" id="QFKX01000001">
    <property type="protein sequence ID" value="PWH07768.1"/>
    <property type="molecule type" value="Genomic_DNA"/>
</dbReference>
<accession>A0A2U2RPF7</accession>
<dbReference type="Pfam" id="PF10509">
    <property type="entry name" value="GalKase_gal_bdg"/>
    <property type="match status" value="1"/>
</dbReference>
<dbReference type="InterPro" id="IPR020568">
    <property type="entry name" value="Ribosomal_Su5_D2-typ_SF"/>
</dbReference>
<organism evidence="15 16">
    <name type="scientific">Brachybacterium endophyticum</name>
    <dbReference type="NCBI Taxonomy" id="2182385"/>
    <lineage>
        <taxon>Bacteria</taxon>
        <taxon>Bacillati</taxon>
        <taxon>Actinomycetota</taxon>
        <taxon>Actinomycetes</taxon>
        <taxon>Micrococcales</taxon>
        <taxon>Dermabacteraceae</taxon>
        <taxon>Brachybacterium</taxon>
    </lineage>
</organism>
<evidence type="ECO:0000256" key="9">
    <source>
        <dbReference type="ARBA" id="ARBA00023144"/>
    </source>
</evidence>
<dbReference type="OrthoDB" id="250531at2"/>
<dbReference type="PANTHER" id="PTHR10457:SF7">
    <property type="entry name" value="GALACTOKINASE-RELATED"/>
    <property type="match status" value="1"/>
</dbReference>
<evidence type="ECO:0000256" key="5">
    <source>
        <dbReference type="ARBA" id="ARBA00022741"/>
    </source>
</evidence>
<comment type="similarity">
    <text evidence="1">Belongs to the GHMP kinase family. GalK subfamily.</text>
</comment>
<evidence type="ECO:0000256" key="1">
    <source>
        <dbReference type="ARBA" id="ARBA00006566"/>
    </source>
</evidence>
<dbReference type="RefSeq" id="WP_109274655.1">
    <property type="nucleotide sequence ID" value="NZ_QFKX01000001.1"/>
</dbReference>
<evidence type="ECO:0000313" key="15">
    <source>
        <dbReference type="EMBL" id="PWH07768.1"/>
    </source>
</evidence>
<evidence type="ECO:0000256" key="8">
    <source>
        <dbReference type="ARBA" id="ARBA00022842"/>
    </source>
</evidence>
<name>A0A2U2RPF7_9MICO</name>
<dbReference type="InterPro" id="IPR006206">
    <property type="entry name" value="Mevalonate/galactokinase"/>
</dbReference>
<evidence type="ECO:0000256" key="11">
    <source>
        <dbReference type="NCBIfam" id="TIGR00131"/>
    </source>
</evidence>
<evidence type="ECO:0000256" key="3">
    <source>
        <dbReference type="ARBA" id="ARBA00022679"/>
    </source>
</evidence>
<keyword evidence="5" id="KW-0547">Nucleotide-binding</keyword>
<evidence type="ECO:0000313" key="16">
    <source>
        <dbReference type="Proteomes" id="UP000245590"/>
    </source>
</evidence>